<evidence type="ECO:0000256" key="6">
    <source>
        <dbReference type="ARBA" id="ARBA00042478"/>
    </source>
</evidence>
<dbReference type="SUPFAM" id="SSF57603">
    <property type="entry name" value="FnI-like domain"/>
    <property type="match status" value="1"/>
</dbReference>
<dbReference type="Pfam" id="PF23244">
    <property type="entry name" value="VWF"/>
    <property type="match status" value="1"/>
</dbReference>
<evidence type="ECO:0000259" key="10">
    <source>
        <dbReference type="PROSITE" id="PS50222"/>
    </source>
</evidence>
<evidence type="ECO:0000256" key="1">
    <source>
        <dbReference type="ARBA" id="ARBA00019697"/>
    </source>
</evidence>
<comment type="function">
    <text evidence="7">Secreted glycoprotein that is involved in various physiological processes, such as angiogenesis, regulation of the immune response, cell proliferation and differentiation. Plays a role in the development of the central nervous system, skeletal system, lungs, and ureter. Promotes endothelial cell survival, migration and differentiation into network structures in an AKT-dependent manner. Also promotes survival of cardiac myocytes. Initiates various signaling cascades by activating different receptors on the cell surface such as DIP2A, TLR4 or BMP receptors.</text>
</comment>
<dbReference type="InterPro" id="IPR057020">
    <property type="entry name" value="EF-hand_FSTL1"/>
</dbReference>
<dbReference type="PANTHER" id="PTHR10913">
    <property type="entry name" value="FOLLISTATIN-RELATED"/>
    <property type="match status" value="1"/>
</dbReference>
<evidence type="ECO:0000256" key="8">
    <source>
        <dbReference type="ARBA" id="ARBA00046973"/>
    </source>
</evidence>
<feature type="domain" description="EF-hand" evidence="10">
    <location>
        <begin position="144"/>
        <end position="179"/>
    </location>
</feature>
<accession>A0ABM1EJP6</accession>
<evidence type="ECO:0000313" key="12">
    <source>
        <dbReference type="Proteomes" id="UP000695022"/>
    </source>
</evidence>
<dbReference type="InterPro" id="IPR036058">
    <property type="entry name" value="Kazal_dom_sf"/>
</dbReference>
<evidence type="ECO:0000259" key="11">
    <source>
        <dbReference type="PROSITE" id="PS51465"/>
    </source>
</evidence>
<gene>
    <name evidence="13" type="primary">LOC106812921</name>
</gene>
<keyword evidence="5" id="KW-1015">Disulfide bond</keyword>
<evidence type="ECO:0000256" key="4">
    <source>
        <dbReference type="ARBA" id="ARBA00022837"/>
    </source>
</evidence>
<organism evidence="12 13">
    <name type="scientific">Priapulus caudatus</name>
    <name type="common">Priapulid worm</name>
    <dbReference type="NCBI Taxonomy" id="37621"/>
    <lineage>
        <taxon>Eukaryota</taxon>
        <taxon>Metazoa</taxon>
        <taxon>Ecdysozoa</taxon>
        <taxon>Scalidophora</taxon>
        <taxon>Priapulida</taxon>
        <taxon>Priapulimorpha</taxon>
        <taxon>Priapulimorphida</taxon>
        <taxon>Priapulidae</taxon>
        <taxon>Priapulus</taxon>
    </lineage>
</organism>
<dbReference type="Gene3D" id="3.30.60.30">
    <property type="match status" value="1"/>
</dbReference>
<evidence type="ECO:0000256" key="9">
    <source>
        <dbReference type="SAM" id="SignalP"/>
    </source>
</evidence>
<evidence type="ECO:0000313" key="13">
    <source>
        <dbReference type="RefSeq" id="XP_014672417.1"/>
    </source>
</evidence>
<evidence type="ECO:0000256" key="5">
    <source>
        <dbReference type="ARBA" id="ARBA00023157"/>
    </source>
</evidence>
<feature type="domain" description="Kazal-like" evidence="11">
    <location>
        <begin position="50"/>
        <end position="97"/>
    </location>
</feature>
<dbReference type="SUPFAM" id="SSF100895">
    <property type="entry name" value="Kazal-type serine protease inhibitors"/>
    <property type="match status" value="1"/>
</dbReference>
<dbReference type="PROSITE" id="PS51465">
    <property type="entry name" value="KAZAL_2"/>
    <property type="match status" value="1"/>
</dbReference>
<dbReference type="InterPro" id="IPR002048">
    <property type="entry name" value="EF_hand_dom"/>
</dbReference>
<evidence type="ECO:0000256" key="7">
    <source>
        <dbReference type="ARBA" id="ARBA00045812"/>
    </source>
</evidence>
<dbReference type="InterPro" id="IPR002350">
    <property type="entry name" value="Kazal_dom"/>
</dbReference>
<dbReference type="InterPro" id="IPR011992">
    <property type="entry name" value="EF-hand-dom_pair"/>
</dbReference>
<dbReference type="InterPro" id="IPR050653">
    <property type="entry name" value="Prot_Inhib_GrowthFact_Antg"/>
</dbReference>
<keyword evidence="2" id="KW-0358">Heparin-binding</keyword>
<keyword evidence="4" id="KW-0106">Calcium</keyword>
<sequence>MELKLVVVLAALVLVSSAAVDKDEKAKLCETVDCGRDRECDVIASHVTCVCLKFCPDHEKKVCGSNKNTYQNHCELHRDACLSGEKISIEYDGECVPDNTDKAKQLDEKLKAKPIVCFQHERDALRQSLISWFQAHTDGTGRKAYREVLKHVFKTCDEDKNQRLDSTELLLCVAKNRTSEQQKGSSTDILRGLCVDALIDLADADIDWRLDLQEFKKLMNQNFTPSVKKCSLEGSEYDDGAETTVECNKCVCACGNWVCTAIACDSKNTETKEAPTVVQVKTHEPKVLDSDEEVDIFLNDFKGPEDKLEVESVYGHVTGSKRKHGKKHHRRRQ</sequence>
<reference evidence="13" key="1">
    <citation type="submission" date="2025-08" db="UniProtKB">
        <authorList>
            <consortium name="RefSeq"/>
        </authorList>
    </citation>
    <scope>IDENTIFICATION</scope>
</reference>
<comment type="subunit">
    <text evidence="8">Homodimer. Interacts with SCN10A. Interacts with DIP2A; DIP2A may act as a cell surface receptor for FSTL1. Interacts with BMP4. Interacts with CD14; this interaction promotes TL4-mediated signaling cascade.</text>
</comment>
<dbReference type="Gene3D" id="1.10.238.10">
    <property type="entry name" value="EF-hand"/>
    <property type="match status" value="1"/>
</dbReference>
<dbReference type="GeneID" id="106812921"/>
<proteinExistence type="predicted"/>
<dbReference type="Proteomes" id="UP000695022">
    <property type="component" value="Unplaced"/>
</dbReference>
<dbReference type="PROSITE" id="PS50222">
    <property type="entry name" value="EF_HAND_2"/>
    <property type="match status" value="1"/>
</dbReference>
<name>A0ABM1EJP6_PRICU</name>
<evidence type="ECO:0000256" key="3">
    <source>
        <dbReference type="ARBA" id="ARBA00022729"/>
    </source>
</evidence>
<dbReference type="SMART" id="SM00280">
    <property type="entry name" value="KAZAL"/>
    <property type="match status" value="1"/>
</dbReference>
<dbReference type="Pfam" id="PF07648">
    <property type="entry name" value="Kazal_2"/>
    <property type="match status" value="1"/>
</dbReference>
<dbReference type="Pfam" id="PF23564">
    <property type="entry name" value="EF-hand_FSTL1"/>
    <property type="match status" value="1"/>
</dbReference>
<dbReference type="RefSeq" id="XP_014672417.1">
    <property type="nucleotide sequence ID" value="XM_014816931.1"/>
</dbReference>
<keyword evidence="12" id="KW-1185">Reference proteome</keyword>
<dbReference type="InterPro" id="IPR018247">
    <property type="entry name" value="EF_Hand_1_Ca_BS"/>
</dbReference>
<dbReference type="SUPFAM" id="SSF47473">
    <property type="entry name" value="EF-hand"/>
    <property type="match status" value="1"/>
</dbReference>
<evidence type="ECO:0000256" key="2">
    <source>
        <dbReference type="ARBA" id="ARBA00022674"/>
    </source>
</evidence>
<protein>
    <recommendedName>
        <fullName evidence="1">Follistatin-related protein 1</fullName>
    </recommendedName>
    <alternativeName>
        <fullName evidence="6">Follistatin-like protein 1</fullName>
    </alternativeName>
</protein>
<keyword evidence="3 9" id="KW-0732">Signal</keyword>
<dbReference type="CDD" id="cd00104">
    <property type="entry name" value="KAZAL_FS"/>
    <property type="match status" value="1"/>
</dbReference>
<feature type="chain" id="PRO_5046845069" description="Follistatin-related protein 1" evidence="9">
    <location>
        <begin position="19"/>
        <end position="333"/>
    </location>
</feature>
<dbReference type="PROSITE" id="PS00018">
    <property type="entry name" value="EF_HAND_1"/>
    <property type="match status" value="1"/>
</dbReference>
<feature type="signal peptide" evidence="9">
    <location>
        <begin position="1"/>
        <end position="18"/>
    </location>
</feature>
<dbReference type="PANTHER" id="PTHR10913:SF13">
    <property type="entry name" value="FOLLISTATIN-RELATED PROTEIN 1"/>
    <property type="match status" value="1"/>
</dbReference>